<dbReference type="RefSeq" id="WP_345315502.1">
    <property type="nucleotide sequence ID" value="NZ_BAABLF010000005.1"/>
</dbReference>
<keyword evidence="2" id="KW-1185">Reference proteome</keyword>
<gene>
    <name evidence="1" type="ORF">GCM10025772_05370</name>
</gene>
<dbReference type="EMBL" id="BAABLF010000005">
    <property type="protein sequence ID" value="GAA5187517.1"/>
    <property type="molecule type" value="Genomic_DNA"/>
</dbReference>
<proteinExistence type="predicted"/>
<organism evidence="1 2">
    <name type="scientific">Ferrimonas gelatinilytica</name>
    <dbReference type="NCBI Taxonomy" id="1255257"/>
    <lineage>
        <taxon>Bacteria</taxon>
        <taxon>Pseudomonadati</taxon>
        <taxon>Pseudomonadota</taxon>
        <taxon>Gammaproteobacteria</taxon>
        <taxon>Alteromonadales</taxon>
        <taxon>Ferrimonadaceae</taxon>
        <taxon>Ferrimonas</taxon>
    </lineage>
</organism>
<name>A0ABP9RWR7_9GAMM</name>
<dbReference type="Proteomes" id="UP001501600">
    <property type="component" value="Unassembled WGS sequence"/>
</dbReference>
<sequence>MSKSEKKQYGKVDKQHQKALKQLFKSLAKELAQQIPSQANDQAPSLTKAQRKALAKQWATQYLGQSDNVIPLYQDTALDFDRPLKEKPCKGCPALDKGLCRCAVKRARKAQPERNSAILVNA</sequence>
<reference evidence="2" key="1">
    <citation type="journal article" date="2019" name="Int. J. Syst. Evol. Microbiol.">
        <title>The Global Catalogue of Microorganisms (GCM) 10K type strain sequencing project: providing services to taxonomists for standard genome sequencing and annotation.</title>
        <authorList>
            <consortium name="The Broad Institute Genomics Platform"/>
            <consortium name="The Broad Institute Genome Sequencing Center for Infectious Disease"/>
            <person name="Wu L."/>
            <person name="Ma J."/>
        </authorList>
    </citation>
    <scope>NUCLEOTIDE SEQUENCE [LARGE SCALE GENOMIC DNA]</scope>
    <source>
        <strain evidence="2">JCM 18720</strain>
    </source>
</reference>
<evidence type="ECO:0000313" key="2">
    <source>
        <dbReference type="Proteomes" id="UP001501600"/>
    </source>
</evidence>
<comment type="caution">
    <text evidence="1">The sequence shown here is derived from an EMBL/GenBank/DDBJ whole genome shotgun (WGS) entry which is preliminary data.</text>
</comment>
<protein>
    <submittedName>
        <fullName evidence="1">Uncharacterized protein</fullName>
    </submittedName>
</protein>
<accession>A0ABP9RWR7</accession>
<evidence type="ECO:0000313" key="1">
    <source>
        <dbReference type="EMBL" id="GAA5187517.1"/>
    </source>
</evidence>